<dbReference type="InterPro" id="IPR036388">
    <property type="entry name" value="WH-like_DNA-bd_sf"/>
</dbReference>
<dbReference type="SUPFAM" id="SSF53697">
    <property type="entry name" value="SIS domain"/>
    <property type="match status" value="1"/>
</dbReference>
<evidence type="ECO:0000313" key="7">
    <source>
        <dbReference type="Proteomes" id="UP000671913"/>
    </source>
</evidence>
<protein>
    <submittedName>
        <fullName evidence="6">MurR/RpiR family transcriptional regulator</fullName>
    </submittedName>
</protein>
<evidence type="ECO:0000256" key="2">
    <source>
        <dbReference type="ARBA" id="ARBA00023125"/>
    </source>
</evidence>
<dbReference type="InterPro" id="IPR046348">
    <property type="entry name" value="SIS_dom_sf"/>
</dbReference>
<dbReference type="SUPFAM" id="SSF46689">
    <property type="entry name" value="Homeodomain-like"/>
    <property type="match status" value="1"/>
</dbReference>
<dbReference type="KEGG" id="aaut:ACETAC_05520"/>
<evidence type="ECO:0000313" key="6">
    <source>
        <dbReference type="EMBL" id="QSZ26402.1"/>
    </source>
</evidence>
<dbReference type="InterPro" id="IPR009057">
    <property type="entry name" value="Homeodomain-like_sf"/>
</dbReference>
<dbReference type="AlphaFoldDB" id="A0A975AUB4"/>
<dbReference type="InterPro" id="IPR035472">
    <property type="entry name" value="RpiR-like_SIS"/>
</dbReference>
<evidence type="ECO:0000256" key="3">
    <source>
        <dbReference type="ARBA" id="ARBA00023163"/>
    </source>
</evidence>
<keyword evidence="7" id="KW-1185">Reference proteome</keyword>
<dbReference type="GO" id="GO:0003700">
    <property type="term" value="F:DNA-binding transcription factor activity"/>
    <property type="evidence" value="ECO:0007669"/>
    <property type="project" value="InterPro"/>
</dbReference>
<sequence>MDKKEDLLKRIQDNYSTLSKSQKIIAEYILNCYDKAAYMTAAKLGKSIHVSESTVVRFANTLGYDGYPELQSALQELIKNKLTTVQRLEMTNETDEISILNNVLKSDIDNIRKTLEELNKDSFKNVIGNIFNAKKIYILGFRSSTAIAEYLGFYLNLILENVTVVKPGVSDVFEQMLRVNSNDLVIGIGFPRYSKRTIEVLKYAKSQEAKIVTITDSLISPLTSVADEVLIAKSNMSSFVDSIVAPLSLVNALIVSVGIKEKEKITDTFEKLETIWNEYGIYSS</sequence>
<accession>A0A975AUB4</accession>
<gene>
    <name evidence="6" type="ORF">ACETAC_05520</name>
</gene>
<dbReference type="Proteomes" id="UP000671913">
    <property type="component" value="Chromosome"/>
</dbReference>
<dbReference type="GO" id="GO:1901135">
    <property type="term" value="P:carbohydrate derivative metabolic process"/>
    <property type="evidence" value="ECO:0007669"/>
    <property type="project" value="InterPro"/>
</dbReference>
<feature type="domain" description="SIS" evidence="5">
    <location>
        <begin position="126"/>
        <end position="264"/>
    </location>
</feature>
<dbReference type="InterPro" id="IPR001347">
    <property type="entry name" value="SIS_dom"/>
</dbReference>
<evidence type="ECO:0000259" key="4">
    <source>
        <dbReference type="PROSITE" id="PS51071"/>
    </source>
</evidence>
<dbReference type="PROSITE" id="PS51071">
    <property type="entry name" value="HTH_RPIR"/>
    <property type="match status" value="1"/>
</dbReference>
<dbReference type="GO" id="GO:0097367">
    <property type="term" value="F:carbohydrate derivative binding"/>
    <property type="evidence" value="ECO:0007669"/>
    <property type="project" value="InterPro"/>
</dbReference>
<dbReference type="Gene3D" id="3.40.50.10490">
    <property type="entry name" value="Glucose-6-phosphate isomerase like protein, domain 1"/>
    <property type="match status" value="1"/>
</dbReference>
<dbReference type="RefSeq" id="WP_284679067.1">
    <property type="nucleotide sequence ID" value="NZ_CP060096.1"/>
</dbReference>
<dbReference type="Gene3D" id="1.10.10.10">
    <property type="entry name" value="Winged helix-like DNA-binding domain superfamily/Winged helix DNA-binding domain"/>
    <property type="match status" value="1"/>
</dbReference>
<dbReference type="InterPro" id="IPR000281">
    <property type="entry name" value="HTH_RpiR"/>
</dbReference>
<evidence type="ECO:0000259" key="5">
    <source>
        <dbReference type="PROSITE" id="PS51464"/>
    </source>
</evidence>
<dbReference type="GO" id="GO:0003677">
    <property type="term" value="F:DNA binding"/>
    <property type="evidence" value="ECO:0007669"/>
    <property type="project" value="UniProtKB-KW"/>
</dbReference>
<organism evidence="6 7">
    <name type="scientific">Aceticella autotrophica</name>
    <dbReference type="NCBI Taxonomy" id="2755338"/>
    <lineage>
        <taxon>Bacteria</taxon>
        <taxon>Bacillati</taxon>
        <taxon>Bacillota</taxon>
        <taxon>Clostridia</taxon>
        <taxon>Thermoanaerobacterales</taxon>
        <taxon>Thermoanaerobacteraceae</taxon>
        <taxon>Aceticella</taxon>
    </lineage>
</organism>
<dbReference type="PANTHER" id="PTHR30514">
    <property type="entry name" value="GLUCOKINASE"/>
    <property type="match status" value="1"/>
</dbReference>
<dbReference type="InterPro" id="IPR047640">
    <property type="entry name" value="RpiR-like"/>
</dbReference>
<dbReference type="PANTHER" id="PTHR30514:SF18">
    <property type="entry name" value="RPIR-FAMILY TRANSCRIPTIONAL REGULATOR"/>
    <property type="match status" value="1"/>
</dbReference>
<reference evidence="6" key="1">
    <citation type="submission" date="2020-08" db="EMBL/GenBank/DDBJ databases">
        <title>Genomic insights into the carbon and energy metabolism of the first obligate autotrophic acetogenic bacterium Aceticella autotrophica gen. nov., sp. nov.</title>
        <authorList>
            <person name="Toshchakov S.V."/>
            <person name="Elcheninov A.G."/>
            <person name="Kublanov I.V."/>
            <person name="Frolov E.N."/>
            <person name="Lebedinsky A.V."/>
        </authorList>
    </citation>
    <scope>NUCLEOTIDE SEQUENCE</scope>
    <source>
        <strain evidence="6">3443-3Ac</strain>
    </source>
</reference>
<dbReference type="Pfam" id="PF01380">
    <property type="entry name" value="SIS"/>
    <property type="match status" value="1"/>
</dbReference>
<evidence type="ECO:0000256" key="1">
    <source>
        <dbReference type="ARBA" id="ARBA00023015"/>
    </source>
</evidence>
<dbReference type="CDD" id="cd05013">
    <property type="entry name" value="SIS_RpiR"/>
    <property type="match status" value="1"/>
</dbReference>
<keyword evidence="2" id="KW-0238">DNA-binding</keyword>
<dbReference type="PROSITE" id="PS51464">
    <property type="entry name" value="SIS"/>
    <property type="match status" value="1"/>
</dbReference>
<dbReference type="EMBL" id="CP060096">
    <property type="protein sequence ID" value="QSZ26402.1"/>
    <property type="molecule type" value="Genomic_DNA"/>
</dbReference>
<keyword evidence="3" id="KW-0804">Transcription</keyword>
<dbReference type="Pfam" id="PF01418">
    <property type="entry name" value="HTH_6"/>
    <property type="match status" value="1"/>
</dbReference>
<name>A0A975AUB4_9THEO</name>
<proteinExistence type="predicted"/>
<keyword evidence="1" id="KW-0805">Transcription regulation</keyword>
<feature type="domain" description="HTH rpiR-type" evidence="4">
    <location>
        <begin position="5"/>
        <end position="81"/>
    </location>
</feature>